<gene>
    <name evidence="2" type="ORF">CCUR1050_LOCUS14094</name>
</gene>
<reference evidence="2" key="1">
    <citation type="submission" date="2021-01" db="EMBL/GenBank/DDBJ databases">
        <authorList>
            <person name="Corre E."/>
            <person name="Pelletier E."/>
            <person name="Niang G."/>
            <person name="Scheremetjew M."/>
            <person name="Finn R."/>
            <person name="Kale V."/>
            <person name="Holt S."/>
            <person name="Cochrane G."/>
            <person name="Meng A."/>
            <person name="Brown T."/>
            <person name="Cohen L."/>
        </authorList>
    </citation>
    <scope>NUCLEOTIDE SEQUENCE</scope>
    <source>
        <strain evidence="2">CCAP979/52</strain>
    </source>
</reference>
<sequence>MENWSKSEVEDWLVQLCTAFKCVYLPPEKKVDGKTIVEWNRNREEGDLVKYLQEIGLNSIPTALSVLKNVQKQVSEPSDRPSDGDARSMKRRNVEKSDQAVLAAEFVAEYIDTSKIVEGFIDYATACQLNFFNSNFTFLSPYLTLVQSSGYGKTRLLRQVAYSHVMLYVCFRKILSTGYPPRTNKAISALFGGLNQKKRAAYVNELKRRLDWFVHNALTMKSQLLSVEGTQKPEVDALFPSERFLEVWDYPAKGRPPSVTSTDLVVLAFDEARECLQVVKEIGVSQFRLMRQALREFSIERNTRDRKIIGIFVDTSSRIQNFAPNEDDDPSARKVVRGHEIDYTAMKLFHPYILAASDVHFKPSSSEDILSLRTSREYLRVGRPLVTQSSIVDSDFCKFLQRKLYGGGSSLTEPAALGIMLSRVSAFVCPRHGVASDLVANHMATLLACDEERKGMLSTYVAEPRLAIAAADVWRDESVFSKHCIPALQKALMSGALSQGIRGEIVAQILLLLACDTACRRAGRGPGSCVSLSAVLKQLLPADTDDKLLREVIPECLKDAEIACCQFLYVAHQFTERTFFELAERHCGACLREGQRGADLVIPIIGKYAGYLIIQVKNLVSCQKDCAESKMVCQCLRPSYVFALDGMDNAYLEELDRSSVCLFMQLGAQAPSAMTVVMPEGLPSALEIFGIVPRCLSTCINHAAAVKMLVRGKVDLAGFIAEVNLDGPNPDAGGRRARNAWPFLIASRQSDRPEVAPSQEKSKKRRNSGRKQAWMRGMGGAYEVFAG</sequence>
<feature type="region of interest" description="Disordered" evidence="1">
    <location>
        <begin position="72"/>
        <end position="93"/>
    </location>
</feature>
<proteinExistence type="predicted"/>
<accession>A0A7S0QL40</accession>
<evidence type="ECO:0000256" key="1">
    <source>
        <dbReference type="SAM" id="MobiDB-lite"/>
    </source>
</evidence>
<dbReference type="AlphaFoldDB" id="A0A7S0QL40"/>
<feature type="compositionally biased region" description="Basic and acidic residues" evidence="1">
    <location>
        <begin position="77"/>
        <end position="93"/>
    </location>
</feature>
<name>A0A7S0QL40_9CRYP</name>
<dbReference type="EMBL" id="HBEZ01025557">
    <property type="protein sequence ID" value="CAD8636412.1"/>
    <property type="molecule type" value="Transcribed_RNA"/>
</dbReference>
<organism evidence="2">
    <name type="scientific">Cryptomonas curvata</name>
    <dbReference type="NCBI Taxonomy" id="233186"/>
    <lineage>
        <taxon>Eukaryota</taxon>
        <taxon>Cryptophyceae</taxon>
        <taxon>Cryptomonadales</taxon>
        <taxon>Cryptomonadaceae</taxon>
        <taxon>Cryptomonas</taxon>
    </lineage>
</organism>
<dbReference type="PANTHER" id="PTHR33266:SF1">
    <property type="entry name" value="F-BOX DOMAIN-CONTAINING PROTEIN"/>
    <property type="match status" value="1"/>
</dbReference>
<feature type="region of interest" description="Disordered" evidence="1">
    <location>
        <begin position="750"/>
        <end position="774"/>
    </location>
</feature>
<protein>
    <submittedName>
        <fullName evidence="2">Uncharacterized protein</fullName>
    </submittedName>
</protein>
<dbReference type="PANTHER" id="PTHR33266">
    <property type="entry name" value="CHROMOSOME 15, WHOLE GENOME SHOTGUN SEQUENCE"/>
    <property type="match status" value="1"/>
</dbReference>
<evidence type="ECO:0000313" key="2">
    <source>
        <dbReference type="EMBL" id="CAD8636412.1"/>
    </source>
</evidence>